<dbReference type="PANTHER" id="PTHR10828">
    <property type="entry name" value="M-PHASE INDUCER PHOSPHATASE DUAL SPECIFICITY PHOSPHATASE CDC25"/>
    <property type="match status" value="1"/>
</dbReference>
<dbReference type="InterPro" id="IPR036873">
    <property type="entry name" value="Rhodanese-like_dom_sf"/>
</dbReference>
<dbReference type="GO" id="GO:0005634">
    <property type="term" value="C:nucleus"/>
    <property type="evidence" value="ECO:0007669"/>
    <property type="project" value="TreeGrafter"/>
</dbReference>
<accession>A0A6G1GZ50</accession>
<evidence type="ECO:0000256" key="1">
    <source>
        <dbReference type="SAM" id="MobiDB-lite"/>
    </source>
</evidence>
<feature type="compositionally biased region" description="Basic and acidic residues" evidence="1">
    <location>
        <begin position="158"/>
        <end position="174"/>
    </location>
</feature>
<dbReference type="Gene3D" id="3.40.250.10">
    <property type="entry name" value="Rhodanese-like domain"/>
    <property type="match status" value="1"/>
</dbReference>
<dbReference type="SMART" id="SM00450">
    <property type="entry name" value="RHOD"/>
    <property type="match status" value="1"/>
</dbReference>
<feature type="domain" description="Rhodanese" evidence="2">
    <location>
        <begin position="31"/>
        <end position="142"/>
    </location>
</feature>
<dbReference type="AlphaFoldDB" id="A0A6G1GZ50"/>
<gene>
    <name evidence="3" type="ORF">K402DRAFT_394102</name>
</gene>
<dbReference type="GO" id="GO:0005737">
    <property type="term" value="C:cytoplasm"/>
    <property type="evidence" value="ECO:0007669"/>
    <property type="project" value="TreeGrafter"/>
</dbReference>
<dbReference type="InterPro" id="IPR001763">
    <property type="entry name" value="Rhodanese-like_dom"/>
</dbReference>
<name>A0A6G1GZ50_9PEZI</name>
<dbReference type="PROSITE" id="PS50206">
    <property type="entry name" value="RHODANESE_3"/>
    <property type="match status" value="1"/>
</dbReference>
<proteinExistence type="predicted"/>
<dbReference type="Pfam" id="PF00581">
    <property type="entry name" value="Rhodanese"/>
    <property type="match status" value="1"/>
</dbReference>
<dbReference type="OrthoDB" id="8300214at2759"/>
<protein>
    <recommendedName>
        <fullName evidence="2">Rhodanese domain-containing protein</fullName>
    </recommendedName>
</protein>
<keyword evidence="4" id="KW-1185">Reference proteome</keyword>
<evidence type="ECO:0000259" key="2">
    <source>
        <dbReference type="PROSITE" id="PS50206"/>
    </source>
</evidence>
<dbReference type="EMBL" id="ML977158">
    <property type="protein sequence ID" value="KAF1986243.1"/>
    <property type="molecule type" value="Genomic_DNA"/>
</dbReference>
<evidence type="ECO:0000313" key="3">
    <source>
        <dbReference type="EMBL" id="KAF1986243.1"/>
    </source>
</evidence>
<evidence type="ECO:0000313" key="4">
    <source>
        <dbReference type="Proteomes" id="UP000800041"/>
    </source>
</evidence>
<reference evidence="3" key="1">
    <citation type="journal article" date="2020" name="Stud. Mycol.">
        <title>101 Dothideomycetes genomes: a test case for predicting lifestyles and emergence of pathogens.</title>
        <authorList>
            <person name="Haridas S."/>
            <person name="Albert R."/>
            <person name="Binder M."/>
            <person name="Bloem J."/>
            <person name="Labutti K."/>
            <person name="Salamov A."/>
            <person name="Andreopoulos B."/>
            <person name="Baker S."/>
            <person name="Barry K."/>
            <person name="Bills G."/>
            <person name="Bluhm B."/>
            <person name="Cannon C."/>
            <person name="Castanera R."/>
            <person name="Culley D."/>
            <person name="Daum C."/>
            <person name="Ezra D."/>
            <person name="Gonzalez J."/>
            <person name="Henrissat B."/>
            <person name="Kuo A."/>
            <person name="Liang C."/>
            <person name="Lipzen A."/>
            <person name="Lutzoni F."/>
            <person name="Magnuson J."/>
            <person name="Mondo S."/>
            <person name="Nolan M."/>
            <person name="Ohm R."/>
            <person name="Pangilinan J."/>
            <person name="Park H.-J."/>
            <person name="Ramirez L."/>
            <person name="Alfaro M."/>
            <person name="Sun H."/>
            <person name="Tritt A."/>
            <person name="Yoshinaga Y."/>
            <person name="Zwiers L.-H."/>
            <person name="Turgeon B."/>
            <person name="Goodwin S."/>
            <person name="Spatafora J."/>
            <person name="Crous P."/>
            <person name="Grigoriev I."/>
        </authorList>
    </citation>
    <scope>NUCLEOTIDE SEQUENCE</scope>
    <source>
        <strain evidence="3">CBS 113979</strain>
    </source>
</reference>
<dbReference type="PANTHER" id="PTHR10828:SF50">
    <property type="entry name" value="REDUCTASE (ARC2), PUTATIVE (AFU_ORTHOLOGUE AFUA_6G13400)-RELATED"/>
    <property type="match status" value="1"/>
</dbReference>
<sequence length="193" mass="21410">MPQEPPPPTRTAPLFSPSHLLRMYAGIGDVLEAGMLLVDVRRNDYEGGTLRGSLNLPAQSFYMNRKTLYRLCKGDGVNVITRVIFYCGSSTGRGPRCAGWFADYVAEVGSSEDIPENMLEPQVFTLEDGIKGWVKGGKDYQYFMDGFDSEYWTKLFSEQEPKTGEKREAGDHGPAEAAQAESPTKRRREGGGI</sequence>
<feature type="region of interest" description="Disordered" evidence="1">
    <location>
        <begin position="158"/>
        <end position="193"/>
    </location>
</feature>
<dbReference type="Proteomes" id="UP000800041">
    <property type="component" value="Unassembled WGS sequence"/>
</dbReference>
<organism evidence="3 4">
    <name type="scientific">Aulographum hederae CBS 113979</name>
    <dbReference type="NCBI Taxonomy" id="1176131"/>
    <lineage>
        <taxon>Eukaryota</taxon>
        <taxon>Fungi</taxon>
        <taxon>Dikarya</taxon>
        <taxon>Ascomycota</taxon>
        <taxon>Pezizomycotina</taxon>
        <taxon>Dothideomycetes</taxon>
        <taxon>Pleosporomycetidae</taxon>
        <taxon>Aulographales</taxon>
        <taxon>Aulographaceae</taxon>
    </lineage>
</organism>
<dbReference type="SUPFAM" id="SSF52821">
    <property type="entry name" value="Rhodanese/Cell cycle control phosphatase"/>
    <property type="match status" value="1"/>
</dbReference>
<dbReference type="GO" id="GO:0004725">
    <property type="term" value="F:protein tyrosine phosphatase activity"/>
    <property type="evidence" value="ECO:0007669"/>
    <property type="project" value="TreeGrafter"/>
</dbReference>